<reference evidence="2" key="1">
    <citation type="journal article" date="2019" name="Nat. Commun.">
        <title>Genome-wide association mapping of date palm fruit traits.</title>
        <authorList>
            <person name="Hazzouri K.M."/>
            <person name="Gros-Balthazard M."/>
            <person name="Flowers J.M."/>
            <person name="Copetti D."/>
            <person name="Lemansour A."/>
            <person name="Lebrun M."/>
            <person name="Masmoudi K."/>
            <person name="Ferrand S."/>
            <person name="Dhar M.I."/>
            <person name="Fresquez Z.A."/>
            <person name="Rosas U."/>
            <person name="Zhang J."/>
            <person name="Talag J."/>
            <person name="Lee S."/>
            <person name="Kudrna D."/>
            <person name="Powell R.F."/>
            <person name="Leitch I.J."/>
            <person name="Krueger R.R."/>
            <person name="Wing R.A."/>
            <person name="Amiri K.M.A."/>
            <person name="Purugganan M.D."/>
        </authorList>
    </citation>
    <scope>NUCLEOTIDE SEQUENCE [LARGE SCALE GENOMIC DNA]</scope>
    <source>
        <strain evidence="2">cv. Khalas</strain>
    </source>
</reference>
<accession>A0A8B7D076</accession>
<proteinExistence type="predicted"/>
<feature type="compositionally biased region" description="Polar residues" evidence="1">
    <location>
        <begin position="74"/>
        <end position="91"/>
    </location>
</feature>
<dbReference type="Proteomes" id="UP000228380">
    <property type="component" value="Chromosome 17"/>
</dbReference>
<organism evidence="2 3">
    <name type="scientific">Phoenix dactylifera</name>
    <name type="common">Date palm</name>
    <dbReference type="NCBI Taxonomy" id="42345"/>
    <lineage>
        <taxon>Eukaryota</taxon>
        <taxon>Viridiplantae</taxon>
        <taxon>Streptophyta</taxon>
        <taxon>Embryophyta</taxon>
        <taxon>Tracheophyta</taxon>
        <taxon>Spermatophyta</taxon>
        <taxon>Magnoliopsida</taxon>
        <taxon>Liliopsida</taxon>
        <taxon>Arecaceae</taxon>
        <taxon>Coryphoideae</taxon>
        <taxon>Phoeniceae</taxon>
        <taxon>Phoenix</taxon>
    </lineage>
</organism>
<feature type="compositionally biased region" description="Basic residues" evidence="1">
    <location>
        <begin position="1"/>
        <end position="15"/>
    </location>
</feature>
<gene>
    <name evidence="3" type="primary">LOC103721876</name>
</gene>
<name>A0A8B7D076_PHODC</name>
<feature type="region of interest" description="Disordered" evidence="1">
    <location>
        <begin position="1"/>
        <end position="106"/>
    </location>
</feature>
<dbReference type="AlphaFoldDB" id="A0A8B7D076"/>
<dbReference type="RefSeq" id="XP_008810468.2">
    <property type="nucleotide sequence ID" value="XM_008812246.2"/>
</dbReference>
<feature type="compositionally biased region" description="Gly residues" evidence="1">
    <location>
        <begin position="220"/>
        <end position="252"/>
    </location>
</feature>
<keyword evidence="2" id="KW-1185">Reference proteome</keyword>
<evidence type="ECO:0000313" key="2">
    <source>
        <dbReference type="Proteomes" id="UP000228380"/>
    </source>
</evidence>
<evidence type="ECO:0000256" key="1">
    <source>
        <dbReference type="SAM" id="MobiDB-lite"/>
    </source>
</evidence>
<feature type="compositionally biased region" description="Low complexity" evidence="1">
    <location>
        <begin position="20"/>
        <end position="67"/>
    </location>
</feature>
<dbReference type="OrthoDB" id="10565268at2759"/>
<dbReference type="GeneID" id="103721876"/>
<evidence type="ECO:0000313" key="3">
    <source>
        <dbReference type="RefSeq" id="XP_008810468.2"/>
    </source>
</evidence>
<sequence>MAPKKKNKGRGHRSKTPAQTSASDPKPTATSPSTSAPTGGATTTSLVPSSAFPSAPPTTTTTTQLIPSAPPQPTSLLPSSVSKITTTQPLPSAQPLPIQETHQERTSCISDGATTSTDLAGPSTAPSASLANAKTLTLLSIADDLMSVLAPRVAVQSVKKEDPLLDDLKSVLGSLQGLANKMKREVELKMASEPLASMEVLIERALGLAENLCTERRNGDGSGGSCGGSEGEGSGPDSGSGEGDGEGGGVSV</sequence>
<reference evidence="3" key="2">
    <citation type="submission" date="2025-08" db="UniProtKB">
        <authorList>
            <consortium name="RefSeq"/>
        </authorList>
    </citation>
    <scope>IDENTIFICATION</scope>
    <source>
        <tissue evidence="3">Young leaves</tissue>
    </source>
</reference>
<protein>
    <submittedName>
        <fullName evidence="3">Microtubule-associated protein RP/EB family member 1-like</fullName>
    </submittedName>
</protein>
<dbReference type="KEGG" id="pda:103721876"/>
<feature type="region of interest" description="Disordered" evidence="1">
    <location>
        <begin position="214"/>
        <end position="252"/>
    </location>
</feature>